<evidence type="ECO:0000256" key="5">
    <source>
        <dbReference type="SAM" id="SignalP"/>
    </source>
</evidence>
<keyword evidence="5" id="KW-0732">Signal</keyword>
<dbReference type="AlphaFoldDB" id="A0A5B9P5R0"/>
<dbReference type="Proteomes" id="UP000322214">
    <property type="component" value="Chromosome"/>
</dbReference>
<dbReference type="GO" id="GO:0008270">
    <property type="term" value="F:zinc ion binding"/>
    <property type="evidence" value="ECO:0007669"/>
    <property type="project" value="InterPro"/>
</dbReference>
<dbReference type="EMBL" id="CP042912">
    <property type="protein sequence ID" value="QEG20839.1"/>
    <property type="molecule type" value="Genomic_DNA"/>
</dbReference>
<name>A0A5B9P5R0_9BACT</name>
<dbReference type="Pfam" id="PF00413">
    <property type="entry name" value="Peptidase_M10"/>
    <property type="match status" value="1"/>
</dbReference>
<evidence type="ECO:0000256" key="1">
    <source>
        <dbReference type="ARBA" id="ARBA00022670"/>
    </source>
</evidence>
<dbReference type="SUPFAM" id="SSF55486">
    <property type="entry name" value="Metalloproteases ('zincins'), catalytic domain"/>
    <property type="match status" value="1"/>
</dbReference>
<gene>
    <name evidence="7" type="ORF">MFFC18_06900</name>
</gene>
<evidence type="ECO:0000256" key="3">
    <source>
        <dbReference type="ARBA" id="ARBA00022801"/>
    </source>
</evidence>
<dbReference type="GO" id="GO:0004222">
    <property type="term" value="F:metalloendopeptidase activity"/>
    <property type="evidence" value="ECO:0007669"/>
    <property type="project" value="InterPro"/>
</dbReference>
<dbReference type="GO" id="GO:0031012">
    <property type="term" value="C:extracellular matrix"/>
    <property type="evidence" value="ECO:0007669"/>
    <property type="project" value="InterPro"/>
</dbReference>
<dbReference type="KEGG" id="mff:MFFC18_06900"/>
<evidence type="ECO:0000313" key="7">
    <source>
        <dbReference type="EMBL" id="QEG20839.1"/>
    </source>
</evidence>
<feature type="domain" description="Peptidase M10 metallopeptidase" evidence="6">
    <location>
        <begin position="68"/>
        <end position="202"/>
    </location>
</feature>
<evidence type="ECO:0000256" key="4">
    <source>
        <dbReference type="ARBA" id="ARBA00022833"/>
    </source>
</evidence>
<keyword evidence="3" id="KW-0378">Hydrolase</keyword>
<dbReference type="Gene3D" id="3.40.390.10">
    <property type="entry name" value="Collagenase (Catalytic Domain)"/>
    <property type="match status" value="1"/>
</dbReference>
<protein>
    <submittedName>
        <fullName evidence="7">Matrixin</fullName>
    </submittedName>
</protein>
<dbReference type="OrthoDB" id="733404at2"/>
<dbReference type="InterPro" id="IPR024079">
    <property type="entry name" value="MetalloPept_cat_dom_sf"/>
</dbReference>
<proteinExistence type="predicted"/>
<sequence precursor="true">MRKIFFLCALLIVSWAQFDSAVAQGFFNPLEELDFWSEEELPLPVYYWDNGYTGIDSVTGLALDSSSALQASINTWNEASVNSLGFSFMGTSTTYQENAVNVSFGSNAIFDQFGAIGVALIDYNVDFQNPHLPRCEWKATGADVVINENFSYTNHEQASPLGPYDLQGLFTHELGHVLGLPHVDNQPAVMNSTYSGLRELQQIDIEMLANEKVFTPSICGLPLSSAGRLEWSLSADSGSGFSNIEDALVLSTLSGDIPQTTIPGVFEPEAKAIVSLNFDEDESRDDLVISLEDGYLADGSLGIEFGVTIEDLAWEDQLERQLLGVDENGQVQLEIEFLRLESIGPTEFGDVVDSTTMMATVAFDGSRLQIEPMSYEFDEALFFDFATFSSNGLKGIEIRGISFGLQAVPEPNAGSLLLLVWIAAFNRRRRIAC</sequence>
<evidence type="ECO:0000256" key="2">
    <source>
        <dbReference type="ARBA" id="ARBA00022723"/>
    </source>
</evidence>
<evidence type="ECO:0000259" key="6">
    <source>
        <dbReference type="Pfam" id="PF00413"/>
    </source>
</evidence>
<keyword evidence="1" id="KW-0645">Protease</keyword>
<keyword evidence="2" id="KW-0479">Metal-binding</keyword>
<keyword evidence="4" id="KW-0862">Zinc</keyword>
<accession>A0A5B9P5R0</accession>
<dbReference type="RefSeq" id="WP_075085226.1">
    <property type="nucleotide sequence ID" value="NZ_CP042912.1"/>
</dbReference>
<dbReference type="GO" id="GO:0006508">
    <property type="term" value="P:proteolysis"/>
    <property type="evidence" value="ECO:0007669"/>
    <property type="project" value="UniProtKB-KW"/>
</dbReference>
<feature type="chain" id="PRO_5023095754" evidence="5">
    <location>
        <begin position="24"/>
        <end position="433"/>
    </location>
</feature>
<keyword evidence="8" id="KW-1185">Reference proteome</keyword>
<dbReference type="InterPro" id="IPR001818">
    <property type="entry name" value="Pept_M10_metallopeptidase"/>
</dbReference>
<evidence type="ECO:0000313" key="8">
    <source>
        <dbReference type="Proteomes" id="UP000322214"/>
    </source>
</evidence>
<reference evidence="7 8" key="1">
    <citation type="submission" date="2019-08" db="EMBL/GenBank/DDBJ databases">
        <title>Deep-cultivation of Planctomycetes and their phenomic and genomic characterization uncovers novel biology.</title>
        <authorList>
            <person name="Wiegand S."/>
            <person name="Jogler M."/>
            <person name="Boedeker C."/>
            <person name="Pinto D."/>
            <person name="Vollmers J."/>
            <person name="Rivas-Marin E."/>
            <person name="Kohn T."/>
            <person name="Peeters S.H."/>
            <person name="Heuer A."/>
            <person name="Rast P."/>
            <person name="Oberbeckmann S."/>
            <person name="Bunk B."/>
            <person name="Jeske O."/>
            <person name="Meyerdierks A."/>
            <person name="Storesund J.E."/>
            <person name="Kallscheuer N."/>
            <person name="Luecker S."/>
            <person name="Lage O.M."/>
            <person name="Pohl T."/>
            <person name="Merkel B.J."/>
            <person name="Hornburger P."/>
            <person name="Mueller R.-W."/>
            <person name="Bruemmer F."/>
            <person name="Labrenz M."/>
            <person name="Spormann A.M."/>
            <person name="Op den Camp H."/>
            <person name="Overmann J."/>
            <person name="Amann R."/>
            <person name="Jetten M.S.M."/>
            <person name="Mascher T."/>
            <person name="Medema M.H."/>
            <person name="Devos D.P."/>
            <person name="Kaster A.-K."/>
            <person name="Ovreas L."/>
            <person name="Rohde M."/>
            <person name="Galperin M.Y."/>
            <person name="Jogler C."/>
        </authorList>
    </citation>
    <scope>NUCLEOTIDE SEQUENCE [LARGE SCALE GENOMIC DNA]</scope>
    <source>
        <strain evidence="7 8">FC18</strain>
    </source>
</reference>
<feature type="signal peptide" evidence="5">
    <location>
        <begin position="1"/>
        <end position="23"/>
    </location>
</feature>
<organism evidence="7 8">
    <name type="scientific">Mariniblastus fucicola</name>
    <dbReference type="NCBI Taxonomy" id="980251"/>
    <lineage>
        <taxon>Bacteria</taxon>
        <taxon>Pseudomonadati</taxon>
        <taxon>Planctomycetota</taxon>
        <taxon>Planctomycetia</taxon>
        <taxon>Pirellulales</taxon>
        <taxon>Pirellulaceae</taxon>
        <taxon>Mariniblastus</taxon>
    </lineage>
</organism>